<dbReference type="InterPro" id="IPR001173">
    <property type="entry name" value="Glyco_trans_2-like"/>
</dbReference>
<dbReference type="EMBL" id="LBWG01000014">
    <property type="protein sequence ID" value="KKR04011.1"/>
    <property type="molecule type" value="Genomic_DNA"/>
</dbReference>
<evidence type="ECO:0000313" key="3">
    <source>
        <dbReference type="Proteomes" id="UP000033935"/>
    </source>
</evidence>
<feature type="domain" description="Glycosyltransferase 2-like" evidence="1">
    <location>
        <begin position="7"/>
        <end position="146"/>
    </location>
</feature>
<evidence type="ECO:0000259" key="1">
    <source>
        <dbReference type="Pfam" id="PF00535"/>
    </source>
</evidence>
<dbReference type="Proteomes" id="UP000033935">
    <property type="component" value="Unassembled WGS sequence"/>
</dbReference>
<dbReference type="GO" id="GO:0016758">
    <property type="term" value="F:hexosyltransferase activity"/>
    <property type="evidence" value="ECO:0007669"/>
    <property type="project" value="UniProtKB-ARBA"/>
</dbReference>
<dbReference type="InterPro" id="IPR029044">
    <property type="entry name" value="Nucleotide-diphossugar_trans"/>
</dbReference>
<dbReference type="SUPFAM" id="SSF53448">
    <property type="entry name" value="Nucleotide-diphospho-sugar transferases"/>
    <property type="match status" value="1"/>
</dbReference>
<organism evidence="2 3">
    <name type="scientific">Candidatus Uhrbacteria bacterium GW2011_GWF2_39_13</name>
    <dbReference type="NCBI Taxonomy" id="1618995"/>
    <lineage>
        <taxon>Bacteria</taxon>
        <taxon>Candidatus Uhriibacteriota</taxon>
    </lineage>
</organism>
<dbReference type="PANTHER" id="PTHR22916:SF3">
    <property type="entry name" value="UDP-GLCNAC:BETAGAL BETA-1,3-N-ACETYLGLUCOSAMINYLTRANSFERASE-LIKE PROTEIN 1"/>
    <property type="match status" value="1"/>
</dbReference>
<proteinExistence type="predicted"/>
<keyword evidence="2" id="KW-0808">Transferase</keyword>
<comment type="caution">
    <text evidence="2">The sequence shown here is derived from an EMBL/GenBank/DDBJ whole genome shotgun (WGS) entry which is preliminary data.</text>
</comment>
<reference evidence="2 3" key="1">
    <citation type="journal article" date="2015" name="Nature">
        <title>rRNA introns, odd ribosomes, and small enigmatic genomes across a large radiation of phyla.</title>
        <authorList>
            <person name="Brown C.T."/>
            <person name="Hug L.A."/>
            <person name="Thomas B.C."/>
            <person name="Sharon I."/>
            <person name="Castelle C.J."/>
            <person name="Singh A."/>
            <person name="Wilkins M.J."/>
            <person name="Williams K.H."/>
            <person name="Banfield J.F."/>
        </authorList>
    </citation>
    <scope>NUCLEOTIDE SEQUENCE [LARGE SCALE GENOMIC DNA]</scope>
</reference>
<dbReference type="Pfam" id="PF00535">
    <property type="entry name" value="Glycos_transf_2"/>
    <property type="match status" value="1"/>
</dbReference>
<dbReference type="AlphaFoldDB" id="A0A0G0MUA2"/>
<dbReference type="Gene3D" id="3.90.550.10">
    <property type="entry name" value="Spore Coat Polysaccharide Biosynthesis Protein SpsA, Chain A"/>
    <property type="match status" value="1"/>
</dbReference>
<dbReference type="PANTHER" id="PTHR22916">
    <property type="entry name" value="GLYCOSYLTRANSFERASE"/>
    <property type="match status" value="1"/>
</dbReference>
<name>A0A0G0MUA2_9BACT</name>
<dbReference type="CDD" id="cd06433">
    <property type="entry name" value="GT_2_WfgS_like"/>
    <property type="match status" value="1"/>
</dbReference>
<evidence type="ECO:0000313" key="2">
    <source>
        <dbReference type="EMBL" id="KKR04011.1"/>
    </source>
</evidence>
<sequence>MNSLKVSVITVVFNNAAMIEHCINSVRAQTYADIEHIIVDGGSTDGTVEIINKYQNSQTKVVSEPDKGLYDAMNKGIMRSTGDIVGILNSDDFYPNDLVIEKVVRIMSEKQVESCYGDAVYVQRDNVNRIMRYWKSGKFSRNKFKIGWMPQHGTFYVKKGIYTRYGLFNDDFPIAADYELILRFLYKHKITAVYLPEILLKIRAGGLSKPGIVNTSKMFFENYKASKINGIKYPMLVCFLKRLLKILQFITKP</sequence>
<gene>
    <name evidence="2" type="ORF">UT30_C0014G0019</name>
</gene>
<accession>A0A0G0MUA2</accession>
<protein>
    <submittedName>
        <fullName evidence="2">Glycosyl transferase family 2</fullName>
    </submittedName>
</protein>